<evidence type="ECO:0000313" key="1">
    <source>
        <dbReference type="EMBL" id="AOS83614.1"/>
    </source>
</evidence>
<reference evidence="1" key="1">
    <citation type="submission" date="2016-09" db="EMBL/GenBank/DDBJ databases">
        <title>Genome sequence of Chlorobaculum limnaeum.</title>
        <authorList>
            <person name="Liu Z."/>
            <person name="Tank M."/>
            <person name="Bryant D.A."/>
        </authorList>
    </citation>
    <scope>NUCLEOTIDE SEQUENCE [LARGE SCALE GENOMIC DNA]</scope>
    <source>
        <strain evidence="1">DSM 1677</strain>
    </source>
</reference>
<evidence type="ECO:0008006" key="3">
    <source>
        <dbReference type="Google" id="ProtNLM"/>
    </source>
</evidence>
<name>A0A1D8D5A2_CHLLM</name>
<protein>
    <recommendedName>
        <fullName evidence="3">DUF2141 domain-containing protein</fullName>
    </recommendedName>
</protein>
<sequence length="142" mass="15546">MTQSADTIFPTETPPGNTGRIVIKVLDAHNCTGDLGIALFNEKHGFPGEVEHAYRKGGLHEIGESNLYVFEEVPYGNYAVSVIHDESCCGELHKNCFGIPKEGVGTSNNPHFFLGPPSFECASFELKSEVVEIEVRLKYLCG</sequence>
<dbReference type="InterPro" id="IPR018673">
    <property type="entry name" value="DUF2141"/>
</dbReference>
<dbReference type="KEGG" id="clz:BIU88_05300"/>
<dbReference type="OrthoDB" id="9788332at2"/>
<keyword evidence="2" id="KW-1185">Reference proteome</keyword>
<dbReference type="RefSeq" id="WP_069809337.1">
    <property type="nucleotide sequence ID" value="NZ_CP017305.1"/>
</dbReference>
<accession>A0A1D8D5A2</accession>
<dbReference type="EMBL" id="CP017305">
    <property type="protein sequence ID" value="AOS83614.1"/>
    <property type="molecule type" value="Genomic_DNA"/>
</dbReference>
<evidence type="ECO:0000313" key="2">
    <source>
        <dbReference type="Proteomes" id="UP000095185"/>
    </source>
</evidence>
<proteinExistence type="predicted"/>
<dbReference type="AlphaFoldDB" id="A0A1D8D5A2"/>
<organism evidence="1 2">
    <name type="scientific">Chlorobaculum limnaeum</name>
    <dbReference type="NCBI Taxonomy" id="274537"/>
    <lineage>
        <taxon>Bacteria</taxon>
        <taxon>Pseudomonadati</taxon>
        <taxon>Chlorobiota</taxon>
        <taxon>Chlorobiia</taxon>
        <taxon>Chlorobiales</taxon>
        <taxon>Chlorobiaceae</taxon>
        <taxon>Chlorobaculum</taxon>
    </lineage>
</organism>
<gene>
    <name evidence="1" type="ORF">BIU88_05300</name>
</gene>
<dbReference type="Proteomes" id="UP000095185">
    <property type="component" value="Chromosome"/>
</dbReference>
<dbReference type="Pfam" id="PF09912">
    <property type="entry name" value="DUF2141"/>
    <property type="match status" value="1"/>
</dbReference>